<dbReference type="PROSITE" id="PS52002">
    <property type="entry name" value="SM"/>
    <property type="match status" value="1"/>
</dbReference>
<feature type="non-terminal residue" evidence="13">
    <location>
        <position position="1"/>
    </location>
</feature>
<sequence length="117" mass="12539">MKLNRFLTKLVNETVTMELKNGTQVQGTITGVDTSMNSHLKQVKVTVRHKNPVNMAYLSIRGANIRYVILPDHADLNFLLIDDAPKQNPPKYPTGTVRGKGRGGGGGGGGGGGTRKP</sequence>
<dbReference type="Proteomes" id="UP000626109">
    <property type="component" value="Unassembled WGS sequence"/>
</dbReference>
<evidence type="ECO:0000256" key="7">
    <source>
        <dbReference type="ARBA" id="ARBA00023187"/>
    </source>
</evidence>
<evidence type="ECO:0000313" key="13">
    <source>
        <dbReference type="EMBL" id="CAE8645308.1"/>
    </source>
</evidence>
<dbReference type="EMBL" id="CAJNNW010003391">
    <property type="protein sequence ID" value="CAE8645308.1"/>
    <property type="molecule type" value="Genomic_DNA"/>
</dbReference>
<dbReference type="GO" id="GO:0003723">
    <property type="term" value="F:RNA binding"/>
    <property type="evidence" value="ECO:0007669"/>
    <property type="project" value="InterPro"/>
</dbReference>
<dbReference type="Pfam" id="PF01423">
    <property type="entry name" value="LSM"/>
    <property type="match status" value="1"/>
</dbReference>
<evidence type="ECO:0000259" key="12">
    <source>
        <dbReference type="PROSITE" id="PS52002"/>
    </source>
</evidence>
<protein>
    <recommendedName>
        <fullName evidence="10">Small nuclear ribonucleoprotein Sm D1</fullName>
    </recommendedName>
    <alternativeName>
        <fullName evidence="10">snRNP core protein D1</fullName>
    </alternativeName>
</protein>
<dbReference type="PANTHER" id="PTHR23338">
    <property type="entry name" value="SMALL NUCLEAR RIBONUCLEOPROTEIN SM"/>
    <property type="match status" value="1"/>
</dbReference>
<comment type="subcellular location">
    <subcellularLocation>
        <location evidence="2">Cytoplasm</location>
    </subcellularLocation>
    <subcellularLocation>
        <location evidence="1 10">Nucleus</location>
    </subcellularLocation>
</comment>
<evidence type="ECO:0000256" key="10">
    <source>
        <dbReference type="RuleBase" id="RU365054"/>
    </source>
</evidence>
<keyword evidence="4" id="KW-0963">Cytoplasm</keyword>
<feature type="domain" description="Sm" evidence="12">
    <location>
        <begin position="2"/>
        <end position="74"/>
    </location>
</feature>
<evidence type="ECO:0000256" key="9">
    <source>
        <dbReference type="ARBA" id="ARBA00023274"/>
    </source>
</evidence>
<keyword evidence="7 10" id="KW-0508">mRNA splicing</keyword>
<dbReference type="Gene3D" id="2.30.30.100">
    <property type="match status" value="1"/>
</dbReference>
<evidence type="ECO:0000313" key="14">
    <source>
        <dbReference type="Proteomes" id="UP000626109"/>
    </source>
</evidence>
<gene>
    <name evidence="13" type="ORF">PGLA2088_LOCUS3799</name>
</gene>
<accession>A0A813I5D3</accession>
<evidence type="ECO:0000256" key="4">
    <source>
        <dbReference type="ARBA" id="ARBA00022490"/>
    </source>
</evidence>
<comment type="caution">
    <text evidence="13">The sequence shown here is derived from an EMBL/GenBank/DDBJ whole genome shotgun (WGS) entry which is preliminary data.</text>
</comment>
<keyword evidence="8 10" id="KW-0539">Nucleus</keyword>
<feature type="region of interest" description="Disordered" evidence="11">
    <location>
        <begin position="83"/>
        <end position="117"/>
    </location>
</feature>
<keyword evidence="9 10" id="KW-0687">Ribonucleoprotein</keyword>
<dbReference type="SMART" id="SM00651">
    <property type="entry name" value="Sm"/>
    <property type="match status" value="1"/>
</dbReference>
<evidence type="ECO:0000256" key="5">
    <source>
        <dbReference type="ARBA" id="ARBA00022664"/>
    </source>
</evidence>
<dbReference type="GO" id="GO:0000387">
    <property type="term" value="P:spliceosomal snRNP assembly"/>
    <property type="evidence" value="ECO:0007669"/>
    <property type="project" value="UniProtKB-UniRule"/>
</dbReference>
<keyword evidence="6" id="KW-0747">Spliceosome</keyword>
<evidence type="ECO:0000256" key="8">
    <source>
        <dbReference type="ARBA" id="ARBA00023242"/>
    </source>
</evidence>
<evidence type="ECO:0000256" key="3">
    <source>
        <dbReference type="ARBA" id="ARBA00008146"/>
    </source>
</evidence>
<comment type="function">
    <text evidence="10">Essential for pre-mRNA splicing. Implicated in the formation of stable, biologically active snRNP structures.</text>
</comment>
<reference evidence="13" key="1">
    <citation type="submission" date="2021-02" db="EMBL/GenBank/DDBJ databases">
        <authorList>
            <person name="Dougan E. K."/>
            <person name="Rhodes N."/>
            <person name="Thang M."/>
            <person name="Chan C."/>
        </authorList>
    </citation>
    <scope>NUCLEOTIDE SEQUENCE</scope>
</reference>
<feature type="compositionally biased region" description="Gly residues" evidence="11">
    <location>
        <begin position="102"/>
        <end position="117"/>
    </location>
</feature>
<dbReference type="InterPro" id="IPR047575">
    <property type="entry name" value="Sm"/>
</dbReference>
<dbReference type="InterPro" id="IPR001163">
    <property type="entry name" value="Sm_dom_euk/arc"/>
</dbReference>
<organism evidence="13 14">
    <name type="scientific">Polarella glacialis</name>
    <name type="common">Dinoflagellate</name>
    <dbReference type="NCBI Taxonomy" id="89957"/>
    <lineage>
        <taxon>Eukaryota</taxon>
        <taxon>Sar</taxon>
        <taxon>Alveolata</taxon>
        <taxon>Dinophyceae</taxon>
        <taxon>Suessiales</taxon>
        <taxon>Suessiaceae</taxon>
        <taxon>Polarella</taxon>
    </lineage>
</organism>
<evidence type="ECO:0000256" key="11">
    <source>
        <dbReference type="SAM" id="MobiDB-lite"/>
    </source>
</evidence>
<comment type="similarity">
    <text evidence="3 10">Belongs to the snRNP core protein family.</text>
</comment>
<keyword evidence="5 10" id="KW-0507">mRNA processing</keyword>
<dbReference type="InterPro" id="IPR010920">
    <property type="entry name" value="LSM_dom_sf"/>
</dbReference>
<dbReference type="AlphaFoldDB" id="A0A813I5D3"/>
<dbReference type="FunFam" id="2.30.30.100:FF:000016">
    <property type="entry name" value="Small nuclear ribonucleoprotein Sm D1"/>
    <property type="match status" value="1"/>
</dbReference>
<evidence type="ECO:0000256" key="1">
    <source>
        <dbReference type="ARBA" id="ARBA00004123"/>
    </source>
</evidence>
<proteinExistence type="inferred from homology"/>
<dbReference type="CDD" id="cd01724">
    <property type="entry name" value="Sm_D1"/>
    <property type="match status" value="1"/>
</dbReference>
<evidence type="ECO:0000256" key="6">
    <source>
        <dbReference type="ARBA" id="ARBA00022728"/>
    </source>
</evidence>
<dbReference type="SUPFAM" id="SSF50182">
    <property type="entry name" value="Sm-like ribonucleoproteins"/>
    <property type="match status" value="1"/>
</dbReference>
<dbReference type="GO" id="GO:0005737">
    <property type="term" value="C:cytoplasm"/>
    <property type="evidence" value="ECO:0007669"/>
    <property type="project" value="UniProtKB-SubCell"/>
</dbReference>
<evidence type="ECO:0000256" key="2">
    <source>
        <dbReference type="ARBA" id="ARBA00004496"/>
    </source>
</evidence>
<dbReference type="InterPro" id="IPR034102">
    <property type="entry name" value="Sm_D1"/>
</dbReference>
<dbReference type="InterPro" id="IPR027141">
    <property type="entry name" value="LSm4/Sm_D1/D3"/>
</dbReference>
<name>A0A813I5D3_POLGL</name>
<dbReference type="GO" id="GO:0005681">
    <property type="term" value="C:spliceosomal complex"/>
    <property type="evidence" value="ECO:0007669"/>
    <property type="project" value="UniProtKB-KW"/>
</dbReference>